<protein>
    <submittedName>
        <fullName evidence="1">Uncharacterized protein</fullName>
    </submittedName>
</protein>
<name>D1NU66_9BIFI</name>
<evidence type="ECO:0000313" key="1">
    <source>
        <dbReference type="EMBL" id="EFA23270.1"/>
    </source>
</evidence>
<dbReference type="STRING" id="561180.BIFGAL_03387"/>
<gene>
    <name evidence="1" type="ORF">BIFGAL_03387</name>
</gene>
<reference evidence="1 2" key="1">
    <citation type="submission" date="2009-11" db="EMBL/GenBank/DDBJ databases">
        <authorList>
            <person name="Weinstock G."/>
            <person name="Sodergren E."/>
            <person name="Clifton S."/>
            <person name="Fulton L."/>
            <person name="Fulton B."/>
            <person name="Courtney L."/>
            <person name="Fronick C."/>
            <person name="Harrison M."/>
            <person name="Strong C."/>
            <person name="Farmer C."/>
            <person name="Delahaunty K."/>
            <person name="Markovic C."/>
            <person name="Hall O."/>
            <person name="Minx P."/>
            <person name="Tomlinson C."/>
            <person name="Mitreva M."/>
            <person name="Nelson J."/>
            <person name="Hou S."/>
            <person name="Wollam A."/>
            <person name="Pepin K.H."/>
            <person name="Johnson M."/>
            <person name="Bhonagiri V."/>
            <person name="Nash W.E."/>
            <person name="Warren W."/>
            <person name="Chinwalla A."/>
            <person name="Mardis E.R."/>
            <person name="Wilson R.K."/>
        </authorList>
    </citation>
    <scope>NUCLEOTIDE SEQUENCE [LARGE SCALE GENOMIC DNA]</scope>
    <source>
        <strain evidence="1 2">DSM 20093</strain>
    </source>
</reference>
<proteinExistence type="predicted"/>
<dbReference type="EMBL" id="ABXB03000002">
    <property type="protein sequence ID" value="EFA23270.1"/>
    <property type="molecule type" value="Genomic_DNA"/>
</dbReference>
<accession>D1NU66</accession>
<dbReference type="Proteomes" id="UP000003656">
    <property type="component" value="Unassembled WGS sequence"/>
</dbReference>
<organism evidence="1 2">
    <name type="scientific">Bifidobacterium gallicum DSM 20093 = LMG 11596</name>
    <dbReference type="NCBI Taxonomy" id="561180"/>
    <lineage>
        <taxon>Bacteria</taxon>
        <taxon>Bacillati</taxon>
        <taxon>Actinomycetota</taxon>
        <taxon>Actinomycetes</taxon>
        <taxon>Bifidobacteriales</taxon>
        <taxon>Bifidobacteriaceae</taxon>
        <taxon>Bifidobacterium</taxon>
    </lineage>
</organism>
<evidence type="ECO:0000313" key="2">
    <source>
        <dbReference type="Proteomes" id="UP000003656"/>
    </source>
</evidence>
<dbReference type="AlphaFoldDB" id="D1NU66"/>
<sequence>MIPDQPTGHYSSHISGWSHILRTTAETQANRSAACGMNQSSDWLSVE</sequence>
<comment type="caution">
    <text evidence="1">The sequence shown here is derived from an EMBL/GenBank/DDBJ whole genome shotgun (WGS) entry which is preliminary data.</text>
</comment>